<gene>
    <name evidence="2" type="ORF">V565_113400</name>
</gene>
<dbReference type="PANTHER" id="PTHR12242">
    <property type="entry name" value="OS02G0130600 PROTEIN-RELATED"/>
    <property type="match status" value="1"/>
</dbReference>
<organism evidence="2 3">
    <name type="scientific">Rhizoctonia solani 123E</name>
    <dbReference type="NCBI Taxonomy" id="1423351"/>
    <lineage>
        <taxon>Eukaryota</taxon>
        <taxon>Fungi</taxon>
        <taxon>Dikarya</taxon>
        <taxon>Basidiomycota</taxon>
        <taxon>Agaricomycotina</taxon>
        <taxon>Agaricomycetes</taxon>
        <taxon>Cantharellales</taxon>
        <taxon>Ceratobasidiaceae</taxon>
        <taxon>Rhizoctonia</taxon>
    </lineage>
</organism>
<dbReference type="AlphaFoldDB" id="A0A074RPT9"/>
<proteinExistence type="predicted"/>
<keyword evidence="1" id="KW-0472">Membrane</keyword>
<evidence type="ECO:0000313" key="3">
    <source>
        <dbReference type="Proteomes" id="UP000027456"/>
    </source>
</evidence>
<name>A0A074RPT9_9AGAM</name>
<feature type="transmembrane region" description="Helical" evidence="1">
    <location>
        <begin position="236"/>
        <end position="254"/>
    </location>
</feature>
<dbReference type="HOGENOM" id="CLU_062880_0_0_1"/>
<dbReference type="EMBL" id="AZST01000441">
    <property type="protein sequence ID" value="KEP48879.1"/>
    <property type="molecule type" value="Genomic_DNA"/>
</dbReference>
<feature type="transmembrane region" description="Helical" evidence="1">
    <location>
        <begin position="274"/>
        <end position="298"/>
    </location>
</feature>
<protein>
    <submittedName>
        <fullName evidence="2">Putative transmembrane protein</fullName>
    </submittedName>
</protein>
<accession>A0A074RPT9</accession>
<dbReference type="Proteomes" id="UP000027456">
    <property type="component" value="Unassembled WGS sequence"/>
</dbReference>
<keyword evidence="3" id="KW-1185">Reference proteome</keyword>
<sequence length="321" mass="36134">MTIRFVCLSHTSVIPELRSIVIDYVAAGYVVQWRCVPGSEPHVAKARLTIVAAMTVWTALGVHTPFDPTCTLVTSHVFSPGTLAGIRLALAIYSLVALIVNIVWQAVVVDTIDSFFSYFTNLTYIGLCSYMWASSVQTIAYALHVRRFHTDSGAQREYPLQRWPRILQFLHLLLWSTVTTFPFIVTIVYWVLLASSETFATRYSSWNNLTVHAMNSAFALFEVLFTRAGPMPWTHIPFLILLLGGYLGVAYITYATQGFYTYSFLNPKKQGALLAAYIVGIAAAAVILFTVVWCITWVRNRIWKKDASEKYDQVPMGEFKA</sequence>
<keyword evidence="1" id="KW-1133">Transmembrane helix</keyword>
<evidence type="ECO:0000313" key="2">
    <source>
        <dbReference type="EMBL" id="KEP48879.1"/>
    </source>
</evidence>
<dbReference type="STRING" id="1423351.A0A074RPT9"/>
<dbReference type="OrthoDB" id="419711at2759"/>
<comment type="caution">
    <text evidence="2">The sequence shown here is derived from an EMBL/GenBank/DDBJ whole genome shotgun (WGS) entry which is preliminary data.</text>
</comment>
<reference evidence="2 3" key="1">
    <citation type="submission" date="2013-12" db="EMBL/GenBank/DDBJ databases">
        <authorList>
            <person name="Cubeta M."/>
            <person name="Pakala S."/>
            <person name="Fedorova N."/>
            <person name="Thomas E."/>
            <person name="Dean R."/>
            <person name="Jabaji S."/>
            <person name="Neate S."/>
            <person name="Toda T."/>
            <person name="Tavantzis S."/>
            <person name="Vilgalys R."/>
            <person name="Bharathan N."/>
            <person name="Pakala S."/>
            <person name="Losada L.S."/>
            <person name="Zafar N."/>
            <person name="Nierman W."/>
        </authorList>
    </citation>
    <scope>NUCLEOTIDE SEQUENCE [LARGE SCALE GENOMIC DNA]</scope>
    <source>
        <strain evidence="2 3">123E</strain>
    </source>
</reference>
<feature type="transmembrane region" description="Helical" evidence="1">
    <location>
        <begin position="166"/>
        <end position="193"/>
    </location>
</feature>
<keyword evidence="1 2" id="KW-0812">Transmembrane</keyword>
<feature type="transmembrane region" description="Helical" evidence="1">
    <location>
        <begin position="124"/>
        <end position="145"/>
    </location>
</feature>
<dbReference type="GO" id="GO:0016020">
    <property type="term" value="C:membrane"/>
    <property type="evidence" value="ECO:0007669"/>
    <property type="project" value="TreeGrafter"/>
</dbReference>
<dbReference type="PANTHER" id="PTHR12242:SF1">
    <property type="entry name" value="MYND-TYPE DOMAIN-CONTAINING PROTEIN"/>
    <property type="match status" value="1"/>
</dbReference>
<feature type="transmembrane region" description="Helical" evidence="1">
    <location>
        <begin position="84"/>
        <end position="104"/>
    </location>
</feature>
<evidence type="ECO:0000256" key="1">
    <source>
        <dbReference type="SAM" id="Phobius"/>
    </source>
</evidence>
<feature type="transmembrane region" description="Helical" evidence="1">
    <location>
        <begin position="205"/>
        <end position="224"/>
    </location>
</feature>